<keyword evidence="3 5" id="KW-0540">Nuclease</keyword>
<dbReference type="Gene3D" id="3.30.420.140">
    <property type="entry name" value="YqgF/RNase H-like domain"/>
    <property type="match status" value="1"/>
</dbReference>
<dbReference type="GO" id="GO:0004518">
    <property type="term" value="F:nuclease activity"/>
    <property type="evidence" value="ECO:0007669"/>
    <property type="project" value="UniProtKB-KW"/>
</dbReference>
<dbReference type="OrthoDB" id="9796140at2"/>
<dbReference type="Proteomes" id="UP000187941">
    <property type="component" value="Chromosome"/>
</dbReference>
<evidence type="ECO:0000313" key="8">
    <source>
        <dbReference type="Proteomes" id="UP000187941"/>
    </source>
</evidence>
<sequence length="137" mass="15304">MARLLAIDYGQKRTGIAVTDPLQLIATALETVASHELLKYLKNYVVQEPVEAFIVGLPKRLDGTDSENAARVRTFVMHLQNALPDIPVYWHDERFTSSMALQAMIAGGSSKKDRREKGNIDKVSAAIILQSYMESRK</sequence>
<accession>A0A1P9X1S1</accession>
<keyword evidence="4 5" id="KW-0378">Hydrolase</keyword>
<dbReference type="PANTHER" id="PTHR33317:SF4">
    <property type="entry name" value="POLYNUCLEOTIDYL TRANSFERASE, RIBONUCLEASE H-LIKE SUPERFAMILY PROTEIN"/>
    <property type="match status" value="1"/>
</dbReference>
<feature type="domain" description="YqgF/RNase H-like" evidence="6">
    <location>
        <begin position="2"/>
        <end position="100"/>
    </location>
</feature>
<dbReference type="NCBIfam" id="TIGR00250">
    <property type="entry name" value="RNAse_H_YqgF"/>
    <property type="match status" value="1"/>
</dbReference>
<name>A0A1P9X1S1_9BACT</name>
<comment type="subcellular location">
    <subcellularLocation>
        <location evidence="5">Cytoplasm</location>
    </subcellularLocation>
</comment>
<dbReference type="SMART" id="SM00732">
    <property type="entry name" value="YqgFc"/>
    <property type="match status" value="1"/>
</dbReference>
<comment type="function">
    <text evidence="5">Could be a nuclease involved in processing of the 5'-end of pre-16S rRNA.</text>
</comment>
<proteinExistence type="inferred from homology"/>
<dbReference type="RefSeq" id="WP_077133000.1">
    <property type="nucleotide sequence ID" value="NZ_CP014263.1"/>
</dbReference>
<dbReference type="InterPro" id="IPR037027">
    <property type="entry name" value="YqgF/RNaseH-like_dom_sf"/>
</dbReference>
<dbReference type="GO" id="GO:0000967">
    <property type="term" value="P:rRNA 5'-end processing"/>
    <property type="evidence" value="ECO:0007669"/>
    <property type="project" value="UniProtKB-UniRule"/>
</dbReference>
<gene>
    <name evidence="7" type="ORF">AWR27_20805</name>
</gene>
<dbReference type="HAMAP" id="MF_00651">
    <property type="entry name" value="Nuclease_YqgF"/>
    <property type="match status" value="1"/>
</dbReference>
<dbReference type="SUPFAM" id="SSF53098">
    <property type="entry name" value="Ribonuclease H-like"/>
    <property type="match status" value="1"/>
</dbReference>
<evidence type="ECO:0000313" key="7">
    <source>
        <dbReference type="EMBL" id="AQG81538.1"/>
    </source>
</evidence>
<dbReference type="InterPro" id="IPR012337">
    <property type="entry name" value="RNaseH-like_sf"/>
</dbReference>
<keyword evidence="1 5" id="KW-0963">Cytoplasm</keyword>
<dbReference type="Pfam" id="PF03652">
    <property type="entry name" value="RuvX"/>
    <property type="match status" value="1"/>
</dbReference>
<evidence type="ECO:0000256" key="3">
    <source>
        <dbReference type="ARBA" id="ARBA00022722"/>
    </source>
</evidence>
<evidence type="ECO:0000256" key="1">
    <source>
        <dbReference type="ARBA" id="ARBA00022490"/>
    </source>
</evidence>
<dbReference type="GO" id="GO:0016788">
    <property type="term" value="F:hydrolase activity, acting on ester bonds"/>
    <property type="evidence" value="ECO:0007669"/>
    <property type="project" value="UniProtKB-UniRule"/>
</dbReference>
<evidence type="ECO:0000256" key="4">
    <source>
        <dbReference type="ARBA" id="ARBA00022801"/>
    </source>
</evidence>
<organism evidence="7 8">
    <name type="scientific">Spirosoma montaniterrae</name>
    <dbReference type="NCBI Taxonomy" id="1178516"/>
    <lineage>
        <taxon>Bacteria</taxon>
        <taxon>Pseudomonadati</taxon>
        <taxon>Bacteroidota</taxon>
        <taxon>Cytophagia</taxon>
        <taxon>Cytophagales</taxon>
        <taxon>Cytophagaceae</taxon>
        <taxon>Spirosoma</taxon>
    </lineage>
</organism>
<dbReference type="InterPro" id="IPR006641">
    <property type="entry name" value="YqgF/RNaseH-like_dom"/>
</dbReference>
<evidence type="ECO:0000259" key="6">
    <source>
        <dbReference type="SMART" id="SM00732"/>
    </source>
</evidence>
<dbReference type="InterPro" id="IPR005227">
    <property type="entry name" value="YqgF"/>
</dbReference>
<dbReference type="EMBL" id="CP014263">
    <property type="protein sequence ID" value="AQG81538.1"/>
    <property type="molecule type" value="Genomic_DNA"/>
</dbReference>
<dbReference type="GO" id="GO:0005829">
    <property type="term" value="C:cytosol"/>
    <property type="evidence" value="ECO:0007669"/>
    <property type="project" value="TreeGrafter"/>
</dbReference>
<evidence type="ECO:0000256" key="2">
    <source>
        <dbReference type="ARBA" id="ARBA00022517"/>
    </source>
</evidence>
<dbReference type="KEGG" id="smon:AWR27_20805"/>
<protein>
    <recommendedName>
        <fullName evidence="5">Putative pre-16S rRNA nuclease</fullName>
        <ecNumber evidence="5">3.1.-.-</ecNumber>
    </recommendedName>
</protein>
<dbReference type="AlphaFoldDB" id="A0A1P9X1S1"/>
<keyword evidence="8" id="KW-1185">Reference proteome</keyword>
<dbReference type="EC" id="3.1.-.-" evidence="5"/>
<dbReference type="CDD" id="cd16964">
    <property type="entry name" value="YqgF"/>
    <property type="match status" value="1"/>
</dbReference>
<dbReference type="PANTHER" id="PTHR33317">
    <property type="entry name" value="POLYNUCLEOTIDYL TRANSFERASE, RIBONUCLEASE H-LIKE SUPERFAMILY PROTEIN"/>
    <property type="match status" value="1"/>
</dbReference>
<keyword evidence="2 5" id="KW-0690">Ribosome biogenesis</keyword>
<comment type="similarity">
    <text evidence="5">Belongs to the YqgF HJR family.</text>
</comment>
<reference evidence="7 8" key="1">
    <citation type="submission" date="2016-01" db="EMBL/GenBank/DDBJ databases">
        <authorList>
            <person name="Oliw E.H."/>
        </authorList>
    </citation>
    <scope>NUCLEOTIDE SEQUENCE [LARGE SCALE GENOMIC DNA]</scope>
    <source>
        <strain evidence="7 8">DY10</strain>
    </source>
</reference>
<dbReference type="STRING" id="1178516.AWR27_20805"/>
<evidence type="ECO:0000256" key="5">
    <source>
        <dbReference type="HAMAP-Rule" id="MF_00651"/>
    </source>
</evidence>